<evidence type="ECO:0000313" key="2">
    <source>
        <dbReference type="EMBL" id="NDY96499.1"/>
    </source>
</evidence>
<dbReference type="Pfam" id="PF09500">
    <property type="entry name" value="YiiD_C"/>
    <property type="match status" value="1"/>
</dbReference>
<organism evidence="2 3">
    <name type="scientific">Wenzhouxiangella limi</name>
    <dbReference type="NCBI Taxonomy" id="2707351"/>
    <lineage>
        <taxon>Bacteria</taxon>
        <taxon>Pseudomonadati</taxon>
        <taxon>Pseudomonadota</taxon>
        <taxon>Gammaproteobacteria</taxon>
        <taxon>Chromatiales</taxon>
        <taxon>Wenzhouxiangellaceae</taxon>
        <taxon>Wenzhouxiangella</taxon>
    </lineage>
</organism>
<proteinExistence type="predicted"/>
<protein>
    <recommendedName>
        <fullName evidence="1">Thioesterase putative domain-containing protein</fullName>
    </recommendedName>
</protein>
<evidence type="ECO:0000259" key="1">
    <source>
        <dbReference type="Pfam" id="PF09500"/>
    </source>
</evidence>
<name>A0A845VH22_9GAMM</name>
<dbReference type="SUPFAM" id="SSF54637">
    <property type="entry name" value="Thioesterase/thiol ester dehydrase-isomerase"/>
    <property type="match status" value="1"/>
</dbReference>
<sequence>MAEIVRPTHEQCGPPKDWKRYHSSMMQESESIDLEAERAWLEPLLREKIPLAGTMDLRISRLDPTGIQLDFPLAPSVNDKGSAFGGALASAMILAGWSLPRLLLRRQALAAELVIGRCELRFLKPVHGAYSAVCEWPDPADRLHFLQGTAERGKGRLALDARILCAGEVAAALQARYAALIVKHG</sequence>
<feature type="domain" description="Thioesterase putative" evidence="1">
    <location>
        <begin position="41"/>
        <end position="180"/>
    </location>
</feature>
<dbReference type="Proteomes" id="UP000484885">
    <property type="component" value="Unassembled WGS sequence"/>
</dbReference>
<gene>
    <name evidence="2" type="ORF">G3I74_12230</name>
</gene>
<dbReference type="Gene3D" id="3.10.129.10">
    <property type="entry name" value="Hotdog Thioesterase"/>
    <property type="match status" value="1"/>
</dbReference>
<keyword evidence="3" id="KW-1185">Reference proteome</keyword>
<dbReference type="AlphaFoldDB" id="A0A845VH22"/>
<dbReference type="NCBIfam" id="TIGR02447">
    <property type="entry name" value="yiiD_Cterm"/>
    <property type="match status" value="1"/>
</dbReference>
<dbReference type="CDD" id="cd03440">
    <property type="entry name" value="hot_dog"/>
    <property type="match status" value="1"/>
</dbReference>
<comment type="caution">
    <text evidence="2">The sequence shown here is derived from an EMBL/GenBank/DDBJ whole genome shotgun (WGS) entry which is preliminary data.</text>
</comment>
<dbReference type="EMBL" id="JAAGSC010000043">
    <property type="protein sequence ID" value="NDY96499.1"/>
    <property type="molecule type" value="Genomic_DNA"/>
</dbReference>
<accession>A0A845VH22</accession>
<reference evidence="2 3" key="1">
    <citation type="submission" date="2020-02" db="EMBL/GenBank/DDBJ databases">
        <authorList>
            <person name="Zhang X.-Y."/>
        </authorList>
    </citation>
    <scope>NUCLEOTIDE SEQUENCE [LARGE SCALE GENOMIC DNA]</scope>
    <source>
        <strain evidence="2 3">C33</strain>
    </source>
</reference>
<dbReference type="InterPro" id="IPR029069">
    <property type="entry name" value="HotDog_dom_sf"/>
</dbReference>
<dbReference type="InterPro" id="IPR012660">
    <property type="entry name" value="YiiD_C"/>
</dbReference>
<evidence type="ECO:0000313" key="3">
    <source>
        <dbReference type="Proteomes" id="UP000484885"/>
    </source>
</evidence>